<gene>
    <name evidence="2" type="ORF">NTE_03413</name>
</gene>
<dbReference type="AlphaFoldDB" id="A0A075MUV0"/>
<keyword evidence="3" id="KW-1185">Reference proteome</keyword>
<evidence type="ECO:0000259" key="1">
    <source>
        <dbReference type="Pfam" id="PF01814"/>
    </source>
</evidence>
<dbReference type="RefSeq" id="WP_148701851.1">
    <property type="nucleotide sequence ID" value="NZ_CP007174.1"/>
</dbReference>
<dbReference type="Pfam" id="PF01814">
    <property type="entry name" value="Hemerythrin"/>
    <property type="match status" value="1"/>
</dbReference>
<name>A0A075MUV0_9ARCH</name>
<dbReference type="InterPro" id="IPR012312">
    <property type="entry name" value="Hemerythrin-like"/>
</dbReference>
<evidence type="ECO:0000313" key="3">
    <source>
        <dbReference type="Proteomes" id="UP000028194"/>
    </source>
</evidence>
<accession>A0A075MUV0</accession>
<dbReference type="STRING" id="1459636.NTE_03413"/>
<dbReference type="GeneID" id="41599056"/>
<proteinExistence type="predicted"/>
<protein>
    <submittedName>
        <fullName evidence="2">Hemerythrin HHE cation binding domain-containing protein</fullName>
    </submittedName>
</protein>
<dbReference type="EMBL" id="CP007174">
    <property type="protein sequence ID" value="AIF85441.1"/>
    <property type="molecule type" value="Genomic_DNA"/>
</dbReference>
<dbReference type="HOGENOM" id="CLU_1811358_0_0_2"/>
<dbReference type="Gene3D" id="1.20.120.520">
    <property type="entry name" value="nmb1532 protein domain like"/>
    <property type="match status" value="1"/>
</dbReference>
<evidence type="ECO:0000313" key="2">
    <source>
        <dbReference type="EMBL" id="AIF85441.1"/>
    </source>
</evidence>
<sequence length="142" mass="16658">MSYRINFDEPIPDLIERLKREHRQLESKLAAVESADTVNEQSIRILEELSEPIIRHAVEEEARVLRVIMHEAKEQSRESIKIAQEHNWIADFIKKTIPKLSSMPQQQAKQEVTQFILDLRQHFSEEEEIMFPLALKASSVKK</sequence>
<organism evidence="2 3">
    <name type="scientific">Candidatus Nitrososphaera evergladensis SR1</name>
    <dbReference type="NCBI Taxonomy" id="1459636"/>
    <lineage>
        <taxon>Archaea</taxon>
        <taxon>Nitrososphaerota</taxon>
        <taxon>Nitrososphaeria</taxon>
        <taxon>Nitrososphaerales</taxon>
        <taxon>Nitrososphaeraceae</taxon>
        <taxon>Nitrososphaera</taxon>
    </lineage>
</organism>
<dbReference type="KEGG" id="nev:NTE_03413"/>
<dbReference type="OrthoDB" id="11540at2157"/>
<reference evidence="2 3" key="1">
    <citation type="journal article" date="2014" name="PLoS ONE">
        <title>Genome Sequence of Candidatus Nitrososphaera evergladensis from Group I.1b Enriched from Everglades Soil Reveals Novel Genomic Features of the Ammonia-Oxidizing Archaea.</title>
        <authorList>
            <person name="Zhalnina K.V."/>
            <person name="Dias R."/>
            <person name="Leonard M.T."/>
            <person name="Dorr de Quadros P."/>
            <person name="Camargo F.A."/>
            <person name="Drew J.C."/>
            <person name="Farmerie W.G."/>
            <person name="Daroub S.H."/>
            <person name="Triplett E.W."/>
        </authorList>
    </citation>
    <scope>NUCLEOTIDE SEQUENCE [LARGE SCALE GENOMIC DNA]</scope>
    <source>
        <strain evidence="2 3">SR1</strain>
    </source>
</reference>
<dbReference type="Proteomes" id="UP000028194">
    <property type="component" value="Chromosome"/>
</dbReference>
<feature type="domain" description="Hemerythrin-like" evidence="1">
    <location>
        <begin position="14"/>
        <end position="134"/>
    </location>
</feature>